<accession>A0A553QNC4</accession>
<comment type="caution">
    <text evidence="1">The sequence shown here is derived from an EMBL/GenBank/DDBJ whole genome shotgun (WGS) entry which is preliminary data.</text>
</comment>
<organism evidence="1 2">
    <name type="scientific">Danionella cerebrum</name>
    <dbReference type="NCBI Taxonomy" id="2873325"/>
    <lineage>
        <taxon>Eukaryota</taxon>
        <taxon>Metazoa</taxon>
        <taxon>Chordata</taxon>
        <taxon>Craniata</taxon>
        <taxon>Vertebrata</taxon>
        <taxon>Euteleostomi</taxon>
        <taxon>Actinopterygii</taxon>
        <taxon>Neopterygii</taxon>
        <taxon>Teleostei</taxon>
        <taxon>Ostariophysi</taxon>
        <taxon>Cypriniformes</taxon>
        <taxon>Danionidae</taxon>
        <taxon>Danioninae</taxon>
        <taxon>Danionella</taxon>
    </lineage>
</organism>
<dbReference type="AlphaFoldDB" id="A0A553QNC4"/>
<sequence>MRMSKVAQNMLAIQNQRDRWKRNYRPAAPELGHAGVRRNLRPGQFFGQKSDAPDWIGIILPLL</sequence>
<keyword evidence="2" id="KW-1185">Reference proteome</keyword>
<evidence type="ECO:0000313" key="2">
    <source>
        <dbReference type="Proteomes" id="UP000316079"/>
    </source>
</evidence>
<name>A0A553QNC4_9TELE</name>
<dbReference type="Proteomes" id="UP000316079">
    <property type="component" value="Unassembled WGS sequence"/>
</dbReference>
<proteinExistence type="predicted"/>
<protein>
    <submittedName>
        <fullName evidence="1">Uncharacterized protein</fullName>
    </submittedName>
</protein>
<gene>
    <name evidence="1" type="ORF">DNTS_014573</name>
</gene>
<reference evidence="1 2" key="1">
    <citation type="journal article" date="2019" name="Sci. Data">
        <title>Hybrid genome assembly and annotation of Danionella translucida.</title>
        <authorList>
            <person name="Kadobianskyi M."/>
            <person name="Schulze L."/>
            <person name="Schuelke M."/>
            <person name="Judkewitz B."/>
        </authorList>
    </citation>
    <scope>NUCLEOTIDE SEQUENCE [LARGE SCALE GENOMIC DNA]</scope>
    <source>
        <strain evidence="1 2">Bolton</strain>
    </source>
</reference>
<evidence type="ECO:0000313" key="1">
    <source>
        <dbReference type="EMBL" id="TRY91482.1"/>
    </source>
</evidence>
<dbReference type="EMBL" id="SRMA01025743">
    <property type="protein sequence ID" value="TRY91482.1"/>
    <property type="molecule type" value="Genomic_DNA"/>
</dbReference>